<dbReference type="RefSeq" id="WP_260117007.1">
    <property type="nucleotide sequence ID" value="NZ_CP093361.1"/>
</dbReference>
<dbReference type="GO" id="GO:0009253">
    <property type="term" value="P:peptidoglycan catabolic process"/>
    <property type="evidence" value="ECO:0007669"/>
    <property type="project" value="InterPro"/>
</dbReference>
<reference evidence="3" key="1">
    <citation type="journal article" date="2022" name="Int. J. Syst. Evol. Microbiol.">
        <title>Apilactobacillus apisilvae sp. nov., Nicolia spurrieriana gen. nov. sp. nov., Bombilactobacillus folatiphilus sp. nov. and Bombilactobacillus thymidiniphilus sp. nov., four new lactic acid bacterial isolates from stingless bees Tetragonula carbonaria and Austroplebeia australis.</title>
        <authorList>
            <person name="Oliphant S.A."/>
            <person name="Watson-Haigh N.S."/>
            <person name="Sumby K.M."/>
            <person name="Gardner J."/>
            <person name="Groom S."/>
            <person name="Jiranek V."/>
        </authorList>
    </citation>
    <scope>NUCLEOTIDE SEQUENCE</scope>
    <source>
        <strain evidence="3">SGEP1_A5</strain>
    </source>
</reference>
<dbReference type="AlphaFoldDB" id="A0A976X5R7"/>
<dbReference type="SUPFAM" id="SSF51445">
    <property type="entry name" value="(Trans)glycosidases"/>
    <property type="match status" value="1"/>
</dbReference>
<keyword evidence="4" id="KW-1185">Reference proteome</keyword>
<dbReference type="GO" id="GO:0003796">
    <property type="term" value="F:lysozyme activity"/>
    <property type="evidence" value="ECO:0007669"/>
    <property type="project" value="InterPro"/>
</dbReference>
<feature type="compositionally biased region" description="Polar residues" evidence="2">
    <location>
        <begin position="339"/>
        <end position="350"/>
    </location>
</feature>
<dbReference type="PROSITE" id="PS51904">
    <property type="entry name" value="GLYCOSYL_HYDROL_F25_2"/>
    <property type="match status" value="1"/>
</dbReference>
<dbReference type="GO" id="GO:0016052">
    <property type="term" value="P:carbohydrate catabolic process"/>
    <property type="evidence" value="ECO:0007669"/>
    <property type="project" value="TreeGrafter"/>
</dbReference>
<evidence type="ECO:0000313" key="3">
    <source>
        <dbReference type="EMBL" id="UQS87208.1"/>
    </source>
</evidence>
<gene>
    <name evidence="3" type="ORF">MOO44_03350</name>
</gene>
<dbReference type="Gene3D" id="3.20.20.80">
    <property type="entry name" value="Glycosidases"/>
    <property type="match status" value="1"/>
</dbReference>
<dbReference type="InterPro" id="IPR002053">
    <property type="entry name" value="Glyco_hydro_25"/>
</dbReference>
<feature type="region of interest" description="Disordered" evidence="2">
    <location>
        <begin position="328"/>
        <end position="350"/>
    </location>
</feature>
<protein>
    <recommendedName>
        <fullName evidence="5">Lysozyme</fullName>
    </recommendedName>
</protein>
<dbReference type="InterPro" id="IPR017853">
    <property type="entry name" value="GH"/>
</dbReference>
<sequence>MKKIRHVLTKAGLVLSTGIVTLGIVNVATLGKPNPTVKAAVSMNPAYDLSEWQKTMTDSQVQQLKKEASFVIIRVQYGSNYADKVYQNNIKLLDKYNVPYGVYSYSLYNSVAQAQGEAQTLYNRVPNARFYVNDLEQTNGMSTSTLNSATSAWADEMRTLTTRPIVLYSGLYFMSNTIGDAKDDYDTLWVASYGAGEPNPSYTYGLWQFTDSYHSTALNQNVDASVIPDGGKSMSFWVGSGASGSTASSSQSVSSSAASSANSVGSSIVSSASVASSSNVTSSASSSVSSASSNGSSTSSVTSSSASSSASASSTSVKSSVAASASSSTKFSDSTTNSLTTANKHSISKQKTTTIKVLKPKINTKVYHSSKNVKMVQVTAKNGIYIYDSANQRIKHLKKGAKVAVKSFKQRGTKTIAMGANGTHFTSNKSYVKAVK</sequence>
<dbReference type="PANTHER" id="PTHR34135:SF1">
    <property type="entry name" value="GLYCOSYL HYDROLASE FAMILY 25"/>
    <property type="match status" value="1"/>
</dbReference>
<feature type="region of interest" description="Disordered" evidence="2">
    <location>
        <begin position="285"/>
        <end position="311"/>
    </location>
</feature>
<accession>A0A976X5R7</accession>
<dbReference type="GO" id="GO:0016998">
    <property type="term" value="P:cell wall macromolecule catabolic process"/>
    <property type="evidence" value="ECO:0007669"/>
    <property type="project" value="InterPro"/>
</dbReference>
<evidence type="ECO:0000256" key="1">
    <source>
        <dbReference type="ARBA" id="ARBA00010646"/>
    </source>
</evidence>
<evidence type="ECO:0000256" key="2">
    <source>
        <dbReference type="SAM" id="MobiDB-lite"/>
    </source>
</evidence>
<evidence type="ECO:0008006" key="5">
    <source>
        <dbReference type="Google" id="ProtNLM"/>
    </source>
</evidence>
<dbReference type="PANTHER" id="PTHR34135">
    <property type="entry name" value="LYSOZYME"/>
    <property type="match status" value="1"/>
</dbReference>
<organism evidence="3 4">
    <name type="scientific">Nicoliella spurrieriana</name>
    <dbReference type="NCBI Taxonomy" id="2925830"/>
    <lineage>
        <taxon>Bacteria</taxon>
        <taxon>Bacillati</taxon>
        <taxon>Bacillota</taxon>
        <taxon>Bacilli</taxon>
        <taxon>Lactobacillales</taxon>
        <taxon>Lactobacillaceae</taxon>
        <taxon>Nicoliella</taxon>
    </lineage>
</organism>
<proteinExistence type="inferred from homology"/>
<name>A0A976X5R7_9LACO</name>
<feature type="compositionally biased region" description="Low complexity" evidence="2">
    <location>
        <begin position="328"/>
        <end position="338"/>
    </location>
</feature>
<comment type="similarity">
    <text evidence="1">Belongs to the glycosyl hydrolase 25 family.</text>
</comment>
<dbReference type="Proteomes" id="UP000831181">
    <property type="component" value="Chromosome"/>
</dbReference>
<dbReference type="KEGG" id="lbe:MOO44_03350"/>
<dbReference type="EMBL" id="CP093361">
    <property type="protein sequence ID" value="UQS87208.1"/>
    <property type="molecule type" value="Genomic_DNA"/>
</dbReference>
<dbReference type="Pfam" id="PF01183">
    <property type="entry name" value="Glyco_hydro_25"/>
    <property type="match status" value="1"/>
</dbReference>
<evidence type="ECO:0000313" key="4">
    <source>
        <dbReference type="Proteomes" id="UP000831181"/>
    </source>
</evidence>